<accession>A0A4P2Q6M0</accession>
<evidence type="ECO:0000313" key="1">
    <source>
        <dbReference type="EMBL" id="AUX24881.1"/>
    </source>
</evidence>
<dbReference type="EMBL" id="CP012670">
    <property type="protein sequence ID" value="AUX24881.1"/>
    <property type="molecule type" value="Genomic_DNA"/>
</dbReference>
<reference evidence="1 2" key="1">
    <citation type="submission" date="2015-09" db="EMBL/GenBank/DDBJ databases">
        <title>Sorangium comparison.</title>
        <authorList>
            <person name="Zaburannyi N."/>
            <person name="Bunk B."/>
            <person name="Overmann J."/>
            <person name="Mueller R."/>
        </authorList>
    </citation>
    <scope>NUCLEOTIDE SEQUENCE [LARGE SCALE GENOMIC DNA]</scope>
    <source>
        <strain evidence="1 2">So ceGT47</strain>
    </source>
</reference>
<name>A0A4P2Q6M0_SORCE</name>
<organism evidence="1 2">
    <name type="scientific">Sorangium cellulosum</name>
    <name type="common">Polyangium cellulosum</name>
    <dbReference type="NCBI Taxonomy" id="56"/>
    <lineage>
        <taxon>Bacteria</taxon>
        <taxon>Pseudomonadati</taxon>
        <taxon>Myxococcota</taxon>
        <taxon>Polyangia</taxon>
        <taxon>Polyangiales</taxon>
        <taxon>Polyangiaceae</taxon>
        <taxon>Sorangium</taxon>
    </lineage>
</organism>
<gene>
    <name evidence="1" type="ORF">SOCEGT47_054210</name>
</gene>
<proteinExistence type="predicted"/>
<protein>
    <submittedName>
        <fullName evidence="1">Uncharacterized protein</fullName>
    </submittedName>
</protein>
<sequence>MLSLDLSEGHPYPVAFVVARPPPGRASALAAFPALIVAAFATAVAVGACKGPGGGGTGGAGSGGAGGCPSVREAMFTITVRAPEGPVPPDTTVHIAWSAADEPTFVLNDKNTWKTLEDANLVCAVDPTKPPPDALEALVCELWTAGVTRVEISGTGYQDFEQTLTPVMSEECEAFIPQTVDIELVPVVDEGIEE</sequence>
<evidence type="ECO:0000313" key="2">
    <source>
        <dbReference type="Proteomes" id="UP000295781"/>
    </source>
</evidence>
<dbReference type="AlphaFoldDB" id="A0A4P2Q6M0"/>
<dbReference type="Proteomes" id="UP000295781">
    <property type="component" value="Chromosome"/>
</dbReference>